<feature type="domain" description="HTH cro/C1-type" evidence="1">
    <location>
        <begin position="13"/>
        <end position="38"/>
    </location>
</feature>
<dbReference type="RefSeq" id="WP_061517850.1">
    <property type="nucleotide sequence ID" value="NZ_JRUE01000022.1"/>
</dbReference>
<dbReference type="SUPFAM" id="SSF47413">
    <property type="entry name" value="lambda repressor-like DNA-binding domains"/>
    <property type="match status" value="1"/>
</dbReference>
<dbReference type="Pfam" id="PF01381">
    <property type="entry name" value="HTH_3"/>
    <property type="match status" value="1"/>
</dbReference>
<evidence type="ECO:0000313" key="2">
    <source>
        <dbReference type="EMBL" id="KXZ74211.1"/>
    </source>
</evidence>
<dbReference type="AlphaFoldDB" id="A0A150I325"/>
<dbReference type="PATRIC" id="fig|52133.18.peg.151"/>
<dbReference type="PROSITE" id="PS50943">
    <property type="entry name" value="HTH_CROC1"/>
    <property type="match status" value="1"/>
</dbReference>
<dbReference type="InterPro" id="IPR010982">
    <property type="entry name" value="Lambda_DNA-bd_dom_sf"/>
</dbReference>
<accession>A0A150I325</accession>
<dbReference type="Proteomes" id="UP000075680">
    <property type="component" value="Unassembled WGS sequence"/>
</dbReference>
<proteinExistence type="predicted"/>
<protein>
    <submittedName>
        <fullName evidence="2">Helix-turn-helix protein</fullName>
    </submittedName>
</protein>
<sequence length="70" mass="7946">MNQWQTMISDLREKGLTQTQIAAEIECSQNYVSDLERGVCGKRLSYELGKKLEALWEKHQSVDLTAKSAS</sequence>
<dbReference type="EMBL" id="JRUE01000022">
    <property type="protein sequence ID" value="KXZ74211.1"/>
    <property type="molecule type" value="Genomic_DNA"/>
</dbReference>
<comment type="caution">
    <text evidence="2">The sequence shown here is derived from an EMBL/GenBank/DDBJ whole genome shotgun (WGS) entry which is preliminary data.</text>
</comment>
<dbReference type="InterPro" id="IPR001387">
    <property type="entry name" value="Cro/C1-type_HTH"/>
</dbReference>
<name>A0A150I325_9GAMM</name>
<dbReference type="CDD" id="cd00093">
    <property type="entry name" value="HTH_XRE"/>
    <property type="match status" value="1"/>
</dbReference>
<evidence type="ECO:0000313" key="3">
    <source>
        <dbReference type="Proteomes" id="UP000075680"/>
    </source>
</evidence>
<dbReference type="GO" id="GO:0003677">
    <property type="term" value="F:DNA binding"/>
    <property type="evidence" value="ECO:0007669"/>
    <property type="project" value="InterPro"/>
</dbReference>
<dbReference type="Gene3D" id="1.10.260.40">
    <property type="entry name" value="lambda repressor-like DNA-binding domains"/>
    <property type="match status" value="1"/>
</dbReference>
<organism evidence="2 3">
    <name type="scientific">Acinetobacter venetianus</name>
    <dbReference type="NCBI Taxonomy" id="52133"/>
    <lineage>
        <taxon>Bacteria</taxon>
        <taxon>Pseudomonadati</taxon>
        <taxon>Pseudomonadota</taxon>
        <taxon>Gammaproteobacteria</taxon>
        <taxon>Moraxellales</taxon>
        <taxon>Moraxellaceae</taxon>
        <taxon>Acinetobacter</taxon>
    </lineage>
</organism>
<evidence type="ECO:0000259" key="1">
    <source>
        <dbReference type="PROSITE" id="PS50943"/>
    </source>
</evidence>
<gene>
    <name evidence="2" type="ORF">AVENLUH5627_00146</name>
</gene>
<reference evidence="2 3" key="1">
    <citation type="journal article" date="2016" name="Sci. Rep.">
        <title>Genomic and phenotypic characterization of the species Acinetobacter venetianus.</title>
        <authorList>
            <person name="Fondi M."/>
            <person name="Maida I."/>
            <person name="Perrin E."/>
            <person name="Orlandini V."/>
            <person name="La Torre L."/>
            <person name="Bosi E."/>
            <person name="Negroni A."/>
            <person name="Zanaroli G."/>
            <person name="Fava F."/>
            <person name="Decorosi F."/>
            <person name="Giovannetti L."/>
            <person name="Viti C."/>
            <person name="Vaneechoutte M."/>
            <person name="Dijkshoorn L."/>
            <person name="Fani R."/>
        </authorList>
    </citation>
    <scope>NUCLEOTIDE SEQUENCE [LARGE SCALE GENOMIC DNA]</scope>
    <source>
        <strain evidence="2 3">LUH5627</strain>
    </source>
</reference>